<proteinExistence type="predicted"/>
<evidence type="ECO:0000313" key="2">
    <source>
        <dbReference type="Proteomes" id="UP000225706"/>
    </source>
</evidence>
<dbReference type="Gene3D" id="2.60.40.2080">
    <property type="match status" value="2"/>
</dbReference>
<dbReference type="EMBL" id="LSMT01001810">
    <property type="protein sequence ID" value="PFX11857.1"/>
    <property type="molecule type" value="Genomic_DNA"/>
</dbReference>
<sequence length="422" mass="47937">MFYPNKKDFRPTCKVNPAYFMWNTFPCSFKQATQCSEISVDWFAFVGNGSEFNFTLSGEADFPNSNPPTAEHNYGFCQEVQFNTTFYTSPVVLVSVHHLYNPQVSMKSLVSPKNNIISAWVEEVSLTSMRICVKDLSGTGSKHDPLSVSYVVIGGFPIIHGRVKLFRVPKWSDSSCKRVVFPPYRFYPNKEVQVQITLSHMNLNDSDTVHHAITFWTEKVNNQNFTVCAMQSGRNGNNFNPFATIDWMAYQGAPPEGMTGRIKMTKWWSGTNCADVTFRKDKFKDSPVVLVTSDHQRSGKEHDAALIWTEDVKKDSFKACLRELQNFDGKHQDIYVTWFAFAKLHKPLFTEHGSVYFPNTDPPTDEDNNAYCEFVHFTRSYNAIPSVQVSANHSTTASGNMAPVHNGISAWVEDVVEDKREI</sequence>
<evidence type="ECO:0000313" key="1">
    <source>
        <dbReference type="EMBL" id="PFX11857.1"/>
    </source>
</evidence>
<comment type="caution">
    <text evidence="1">The sequence shown here is derived from an EMBL/GenBank/DDBJ whole genome shotgun (WGS) entry which is preliminary data.</text>
</comment>
<dbReference type="STRING" id="50429.A0A2B4R663"/>
<dbReference type="OrthoDB" id="5960765at2759"/>
<dbReference type="InterPro" id="IPR037221">
    <property type="entry name" value="H-type_lectin_dom_sf"/>
</dbReference>
<dbReference type="AlphaFoldDB" id="A0A2B4R663"/>
<reference evidence="2" key="1">
    <citation type="journal article" date="2017" name="bioRxiv">
        <title>Comparative analysis of the genomes of Stylophora pistillata and Acropora digitifera provides evidence for extensive differences between species of corals.</title>
        <authorList>
            <person name="Voolstra C.R."/>
            <person name="Li Y."/>
            <person name="Liew Y.J."/>
            <person name="Baumgarten S."/>
            <person name="Zoccola D."/>
            <person name="Flot J.-F."/>
            <person name="Tambutte S."/>
            <person name="Allemand D."/>
            <person name="Aranda M."/>
        </authorList>
    </citation>
    <scope>NUCLEOTIDE SEQUENCE [LARGE SCALE GENOMIC DNA]</scope>
</reference>
<accession>A0A2B4R663</accession>
<organism evidence="1 2">
    <name type="scientific">Stylophora pistillata</name>
    <name type="common">Smooth cauliflower coral</name>
    <dbReference type="NCBI Taxonomy" id="50429"/>
    <lineage>
        <taxon>Eukaryota</taxon>
        <taxon>Metazoa</taxon>
        <taxon>Cnidaria</taxon>
        <taxon>Anthozoa</taxon>
        <taxon>Hexacorallia</taxon>
        <taxon>Scleractinia</taxon>
        <taxon>Astrocoeniina</taxon>
        <taxon>Pocilloporidae</taxon>
        <taxon>Stylophora</taxon>
    </lineage>
</organism>
<gene>
    <name evidence="1" type="ORF">AWC38_SpisGene24279</name>
</gene>
<protein>
    <submittedName>
        <fullName evidence="1">Uncharacterized protein</fullName>
    </submittedName>
</protein>
<dbReference type="Proteomes" id="UP000225706">
    <property type="component" value="Unassembled WGS sequence"/>
</dbReference>
<name>A0A2B4R663_STYPI</name>
<keyword evidence="2" id="KW-1185">Reference proteome</keyword>